<evidence type="ECO:0000313" key="13">
    <source>
        <dbReference type="EMBL" id="TDP27547.1"/>
    </source>
</evidence>
<dbReference type="GO" id="GO:0008795">
    <property type="term" value="F:NAD+ synthase activity"/>
    <property type="evidence" value="ECO:0007669"/>
    <property type="project" value="UniProtKB-UniRule"/>
</dbReference>
<proteinExistence type="inferred from homology"/>
<feature type="binding site" evidence="8">
    <location>
        <position position="154"/>
    </location>
    <ligand>
        <name>deamido-NAD(+)</name>
        <dbReference type="ChEBI" id="CHEBI:58437"/>
        <note>ligand shared between two neighboring subunits</note>
    </ligand>
</feature>
<reference evidence="13 15" key="2">
    <citation type="submission" date="2019-03" db="EMBL/GenBank/DDBJ databases">
        <title>Genomic Encyclopedia of Type Strains, Phase IV (KMG-IV): sequencing the most valuable type-strain genomes for metagenomic binning, comparative biology and taxonomic classification.</title>
        <authorList>
            <person name="Goeker M."/>
        </authorList>
    </citation>
    <scope>NUCLEOTIDE SEQUENCE [LARGE SCALE GENOMIC DNA]</scope>
    <source>
        <strain evidence="13 15">DSM 17481</strain>
    </source>
</reference>
<dbReference type="RefSeq" id="WP_103854290.1">
    <property type="nucleotide sequence ID" value="NZ_JBMMEU010000012.1"/>
</dbReference>
<feature type="binding site" description="in other chain" evidence="8">
    <location>
        <position position="147"/>
    </location>
    <ligand>
        <name>deamido-NAD(+)</name>
        <dbReference type="ChEBI" id="CHEBI:58437"/>
        <note>ligand shared between two neighboring subunits</note>
    </ligand>
</feature>
<feature type="binding site" evidence="8">
    <location>
        <position position="134"/>
    </location>
    <ligand>
        <name>ATP</name>
        <dbReference type="ChEBI" id="CHEBI:30616"/>
    </ligand>
</feature>
<comment type="similarity">
    <text evidence="1 8 9">Belongs to the NAD synthetase family.</text>
</comment>
<protein>
    <recommendedName>
        <fullName evidence="8 10">NH(3)-dependent NAD(+) synthetase</fullName>
        <ecNumber evidence="8 10">6.3.1.5</ecNumber>
    </recommendedName>
</protein>
<gene>
    <name evidence="8 12" type="primary">nadE</name>
    <name evidence="13" type="ORF">EV689_11167</name>
    <name evidence="12" type="ORF">NCTC11188_01901</name>
</gene>
<feature type="binding site" description="in other chain" evidence="8">
    <location>
        <position position="114"/>
    </location>
    <ligand>
        <name>deamido-NAD(+)</name>
        <dbReference type="ChEBI" id="CHEBI:58437"/>
        <note>ligand shared between two neighboring subunits</note>
    </ligand>
</feature>
<evidence type="ECO:0000256" key="1">
    <source>
        <dbReference type="ARBA" id="ARBA00005859"/>
    </source>
</evidence>
<dbReference type="EMBL" id="SNXJ01000011">
    <property type="protein sequence ID" value="TDP27547.1"/>
    <property type="molecule type" value="Genomic_DNA"/>
</dbReference>
<dbReference type="GO" id="GO:0004359">
    <property type="term" value="F:glutaminase activity"/>
    <property type="evidence" value="ECO:0007669"/>
    <property type="project" value="InterPro"/>
</dbReference>
<evidence type="ECO:0000256" key="7">
    <source>
        <dbReference type="ARBA" id="ARBA00023027"/>
    </source>
</evidence>
<keyword evidence="15" id="KW-1185">Reference proteome</keyword>
<dbReference type="AlphaFoldDB" id="A0A379AZ54"/>
<dbReference type="GO" id="GO:0009435">
    <property type="term" value="P:NAD+ biosynthetic process"/>
    <property type="evidence" value="ECO:0007669"/>
    <property type="project" value="UniProtKB-UniRule"/>
</dbReference>
<dbReference type="Proteomes" id="UP000255113">
    <property type="component" value="Unassembled WGS sequence"/>
</dbReference>
<evidence type="ECO:0000256" key="8">
    <source>
        <dbReference type="HAMAP-Rule" id="MF_00193"/>
    </source>
</evidence>
<feature type="binding site" evidence="8">
    <location>
        <position position="33"/>
    </location>
    <ligand>
        <name>Mg(2+)</name>
        <dbReference type="ChEBI" id="CHEBI:18420"/>
    </ligand>
</feature>
<evidence type="ECO:0000256" key="9">
    <source>
        <dbReference type="RuleBase" id="RU003811"/>
    </source>
</evidence>
<dbReference type="InterPro" id="IPR014729">
    <property type="entry name" value="Rossmann-like_a/b/a_fold"/>
</dbReference>
<dbReference type="InterPro" id="IPR003694">
    <property type="entry name" value="NAD_synthase"/>
</dbReference>
<evidence type="ECO:0000256" key="10">
    <source>
        <dbReference type="RuleBase" id="RU003812"/>
    </source>
</evidence>
<evidence type="ECO:0000313" key="14">
    <source>
        <dbReference type="Proteomes" id="UP000255113"/>
    </source>
</evidence>
<evidence type="ECO:0000256" key="6">
    <source>
        <dbReference type="ARBA" id="ARBA00022842"/>
    </source>
</evidence>
<keyword evidence="5 8" id="KW-0067">ATP-binding</keyword>
<dbReference type="InterPro" id="IPR022926">
    <property type="entry name" value="NH(3)-dep_NAD(+)_synth"/>
</dbReference>
<evidence type="ECO:0000256" key="3">
    <source>
        <dbReference type="ARBA" id="ARBA00022723"/>
    </source>
</evidence>
<sequence>MKDYLAYLIQWVEQQRQDYNALGYVVGISGGIDSAVVSHLLMRTGAPVQGLLLPSATTSTQDVEDAKLVAESAKCPLLTLPITPLYECFMDSMSPLFNQNAQHQAVIKGNVQARLRMLALYAYAQSHQAIVVGTDNAAEWFTGYFTKFGDGGVDIAPLLALRKEQVYELARLLNVPQQILTKAPSAGLWEGQTDEQEMGVTYQEIDAFLRGEPISAQGRKQIDFWHQRSRHKRRLPASPVKPKLP</sequence>
<feature type="binding site" description="in other chain" evidence="8">
    <location>
        <begin position="231"/>
        <end position="232"/>
    </location>
    <ligand>
        <name>deamido-NAD(+)</name>
        <dbReference type="ChEBI" id="CHEBI:58437"/>
        <note>ligand shared between two neighboring subunits</note>
    </ligand>
</feature>
<dbReference type="CDD" id="cd00553">
    <property type="entry name" value="NAD_synthase"/>
    <property type="match status" value="1"/>
</dbReference>
<organism evidence="12 14">
    <name type="scientific">Avibacterium gallinarum</name>
    <name type="common">Pasteurella gallinarum</name>
    <dbReference type="NCBI Taxonomy" id="755"/>
    <lineage>
        <taxon>Bacteria</taxon>
        <taxon>Pseudomonadati</taxon>
        <taxon>Pseudomonadota</taxon>
        <taxon>Gammaproteobacteria</taxon>
        <taxon>Pasteurellales</taxon>
        <taxon>Pasteurellaceae</taxon>
        <taxon>Avibacterium</taxon>
    </lineage>
</organism>
<evidence type="ECO:0000256" key="4">
    <source>
        <dbReference type="ARBA" id="ARBA00022741"/>
    </source>
</evidence>
<dbReference type="UniPathway" id="UPA00253">
    <property type="reaction ID" value="UER00333"/>
</dbReference>
<keyword evidence="3 8" id="KW-0479">Metal-binding</keyword>
<dbReference type="SUPFAM" id="SSF52402">
    <property type="entry name" value="Adenine nucleotide alpha hydrolases-like"/>
    <property type="match status" value="1"/>
</dbReference>
<accession>A0A379AZ54</accession>
<comment type="catalytic activity">
    <reaction evidence="8 10">
        <text>deamido-NAD(+) + NH4(+) + ATP = AMP + diphosphate + NAD(+) + H(+)</text>
        <dbReference type="Rhea" id="RHEA:21188"/>
        <dbReference type="ChEBI" id="CHEBI:15378"/>
        <dbReference type="ChEBI" id="CHEBI:28938"/>
        <dbReference type="ChEBI" id="CHEBI:30616"/>
        <dbReference type="ChEBI" id="CHEBI:33019"/>
        <dbReference type="ChEBI" id="CHEBI:57540"/>
        <dbReference type="ChEBI" id="CHEBI:58437"/>
        <dbReference type="ChEBI" id="CHEBI:456215"/>
        <dbReference type="EC" id="6.3.1.5"/>
    </reaction>
</comment>
<evidence type="ECO:0000313" key="12">
    <source>
        <dbReference type="EMBL" id="SUB27827.1"/>
    </source>
</evidence>
<feature type="binding site" evidence="8">
    <location>
        <position position="139"/>
    </location>
    <ligand>
        <name>Mg(2+)</name>
        <dbReference type="ChEBI" id="CHEBI:18420"/>
    </ligand>
</feature>
<feature type="binding site" evidence="8">
    <location>
        <position position="185"/>
    </location>
    <ligand>
        <name>ATP</name>
        <dbReference type="ChEBI" id="CHEBI:30616"/>
    </ligand>
</feature>
<comment type="pathway">
    <text evidence="8">Cofactor biosynthesis; NAD(+) biosynthesis; NAD(+) from deamido-NAD(+) (ammonia route): step 1/1.</text>
</comment>
<dbReference type="GO" id="GO:0046872">
    <property type="term" value="F:metal ion binding"/>
    <property type="evidence" value="ECO:0007669"/>
    <property type="project" value="UniProtKB-KW"/>
</dbReference>
<reference evidence="12 14" key="1">
    <citation type="submission" date="2018-06" db="EMBL/GenBank/DDBJ databases">
        <authorList>
            <consortium name="Pathogen Informatics"/>
            <person name="Doyle S."/>
        </authorList>
    </citation>
    <scope>NUCLEOTIDE SEQUENCE [LARGE SCALE GENOMIC DNA]</scope>
    <source>
        <strain evidence="12 14">NCTC11188</strain>
    </source>
</reference>
<feature type="binding site" evidence="8">
    <location>
        <position position="163"/>
    </location>
    <ligand>
        <name>ATP</name>
        <dbReference type="ChEBI" id="CHEBI:30616"/>
    </ligand>
</feature>
<dbReference type="GO" id="GO:0005737">
    <property type="term" value="C:cytoplasm"/>
    <property type="evidence" value="ECO:0007669"/>
    <property type="project" value="InterPro"/>
</dbReference>
<dbReference type="NCBIfam" id="TIGR00552">
    <property type="entry name" value="nadE"/>
    <property type="match status" value="1"/>
</dbReference>
<dbReference type="GO" id="GO:0003952">
    <property type="term" value="F:NAD+ synthase (glutamine-hydrolyzing) activity"/>
    <property type="evidence" value="ECO:0007669"/>
    <property type="project" value="InterPro"/>
</dbReference>
<dbReference type="Pfam" id="PF02540">
    <property type="entry name" value="NAD_synthase"/>
    <property type="match status" value="1"/>
</dbReference>
<evidence type="ECO:0000259" key="11">
    <source>
        <dbReference type="Pfam" id="PF02540"/>
    </source>
</evidence>
<comment type="function">
    <text evidence="8">Catalyzes the ATP-dependent amidation of deamido-NAD to form NAD. Uses ammonia as a nitrogen source.</text>
</comment>
<dbReference type="GO" id="GO:0005524">
    <property type="term" value="F:ATP binding"/>
    <property type="evidence" value="ECO:0007669"/>
    <property type="project" value="UniProtKB-UniRule"/>
</dbReference>
<evidence type="ECO:0000256" key="2">
    <source>
        <dbReference type="ARBA" id="ARBA00022598"/>
    </source>
</evidence>
<keyword evidence="6 8" id="KW-0460">Magnesium</keyword>
<dbReference type="EC" id="6.3.1.5" evidence="8 10"/>
<name>A0A379AZ54_AVIGA</name>
<comment type="subunit">
    <text evidence="8">Homodimer.</text>
</comment>
<evidence type="ECO:0000256" key="5">
    <source>
        <dbReference type="ARBA" id="ARBA00022840"/>
    </source>
</evidence>
<dbReference type="PANTHER" id="PTHR23090">
    <property type="entry name" value="NH 3 /GLUTAMINE-DEPENDENT NAD + SYNTHETASE"/>
    <property type="match status" value="1"/>
</dbReference>
<dbReference type="Gene3D" id="3.40.50.620">
    <property type="entry name" value="HUPs"/>
    <property type="match status" value="1"/>
</dbReference>
<keyword evidence="7 8" id="KW-0520">NAD</keyword>
<keyword evidence="4 8" id="KW-0547">Nucleotide-binding</keyword>
<feature type="binding site" evidence="8">
    <location>
        <begin position="27"/>
        <end position="34"/>
    </location>
    <ligand>
        <name>ATP</name>
        <dbReference type="ChEBI" id="CHEBI:30616"/>
    </ligand>
</feature>
<keyword evidence="2 8" id="KW-0436">Ligase</keyword>
<dbReference type="HAMAP" id="MF_00193">
    <property type="entry name" value="NadE_ammonia_dep"/>
    <property type="match status" value="1"/>
</dbReference>
<dbReference type="EMBL" id="UGSQ01000003">
    <property type="protein sequence ID" value="SUB27827.1"/>
    <property type="molecule type" value="Genomic_DNA"/>
</dbReference>
<dbReference type="Proteomes" id="UP000294683">
    <property type="component" value="Unassembled WGS sequence"/>
</dbReference>
<dbReference type="InterPro" id="IPR022310">
    <property type="entry name" value="NAD/GMP_synthase"/>
</dbReference>
<feature type="domain" description="NAD/GMP synthase" evidence="11">
    <location>
        <begin position="6"/>
        <end position="236"/>
    </location>
</feature>
<dbReference type="PANTHER" id="PTHR23090:SF7">
    <property type="entry name" value="NH(3)-DEPENDENT NAD(+) SYNTHETASE"/>
    <property type="match status" value="1"/>
</dbReference>
<evidence type="ECO:0000313" key="15">
    <source>
        <dbReference type="Proteomes" id="UP000294683"/>
    </source>
</evidence>